<dbReference type="RefSeq" id="WP_116756491.1">
    <property type="nucleotide sequence ID" value="NZ_JBHUEX010000001.1"/>
</dbReference>
<protein>
    <submittedName>
        <fullName evidence="3">Uncharacterized protein</fullName>
    </submittedName>
</protein>
<feature type="transmembrane region" description="Helical" evidence="1">
    <location>
        <begin position="290"/>
        <end position="312"/>
    </location>
</feature>
<evidence type="ECO:0000313" key="3">
    <source>
        <dbReference type="EMBL" id="PVZ93977.1"/>
    </source>
</evidence>
<feature type="transmembrane region" description="Helical" evidence="1">
    <location>
        <begin position="232"/>
        <end position="253"/>
    </location>
</feature>
<name>A0A2V1HUJ8_9MICO</name>
<keyword evidence="1" id="KW-0472">Membrane</keyword>
<dbReference type="AlphaFoldDB" id="A0A2V1HUJ8"/>
<comment type="caution">
    <text evidence="3">The sequence shown here is derived from an EMBL/GenBank/DDBJ whole genome shotgun (WGS) entry which is preliminary data.</text>
</comment>
<accession>A0A2V1HUJ8</accession>
<sequence length="554" mass="57948">MPGHIPAVLVSLLVAAGLASGPALAASAAEVPAAPTAETLGLTCDSMFTAEQAASFTEAGYQRFGPSEDAEPSVFTEPGGVFCRWAVPQSDVLYDYGYAPVTPAASEALVLKVTDPSNLFPMQRFDVAEGALYTSSLEFGETAFLFADGAVYLAPGYQGAVELRDLVLRLAAAAVPSPTPQPEEETALDTEPSETVLDEEIEIARPPRTIDTPSVLSTLPAIGDKDLRLERVVAVVLLTLVLILVVALPSALLSSAVEEHYDRLAAVVAPLRRPFVALRARQGAPTGAPVPGWIPIAVGVVSAALIACFLDPALSFDESSARQFVSTLGGIVVESVLGLTLVAVVLRSRRPDLEPRLQFQAGSLVVVLIAVVLSRLLGFEPGVLFGLVLGLAFAVPPATADTVLVTWLRTGWIFLAGLIGWAGYSIVGLVWAGDPNWPSLLLGEAFGALAIGGIAALPLMLLPVPGLDGSVLFRSSKVGWAAAWGVSVLVFFFVLLPLPASWDKVGAPLVGWVSLLIAYAVAAVAVWAILRFTARERNDAGSGPSDPEAVSRTY</sequence>
<keyword evidence="2" id="KW-0732">Signal</keyword>
<reference evidence="3 4" key="1">
    <citation type="submission" date="2018-05" db="EMBL/GenBank/DDBJ databases">
        <title>Amnibacterium sp. M8JJ-5, whole genome shotgun sequence.</title>
        <authorList>
            <person name="Tuo L."/>
        </authorList>
    </citation>
    <scope>NUCLEOTIDE SEQUENCE [LARGE SCALE GENOMIC DNA]</scope>
    <source>
        <strain evidence="3 4">M8JJ-5</strain>
    </source>
</reference>
<feature type="transmembrane region" description="Helical" evidence="1">
    <location>
        <begin position="478"/>
        <end position="498"/>
    </location>
</feature>
<feature type="transmembrane region" description="Helical" evidence="1">
    <location>
        <begin position="445"/>
        <end position="466"/>
    </location>
</feature>
<dbReference type="EMBL" id="QEOP01000002">
    <property type="protein sequence ID" value="PVZ93977.1"/>
    <property type="molecule type" value="Genomic_DNA"/>
</dbReference>
<feature type="transmembrane region" description="Helical" evidence="1">
    <location>
        <begin position="357"/>
        <end position="377"/>
    </location>
</feature>
<feature type="transmembrane region" description="Helical" evidence="1">
    <location>
        <begin position="412"/>
        <end position="433"/>
    </location>
</feature>
<organism evidence="3 4">
    <name type="scientific">Amnibacterium flavum</name>
    <dbReference type="NCBI Taxonomy" id="2173173"/>
    <lineage>
        <taxon>Bacteria</taxon>
        <taxon>Bacillati</taxon>
        <taxon>Actinomycetota</taxon>
        <taxon>Actinomycetes</taxon>
        <taxon>Micrococcales</taxon>
        <taxon>Microbacteriaceae</taxon>
        <taxon>Amnibacterium</taxon>
    </lineage>
</organism>
<feature type="transmembrane region" description="Helical" evidence="1">
    <location>
        <begin position="510"/>
        <end position="530"/>
    </location>
</feature>
<gene>
    <name evidence="3" type="ORF">DDQ50_09460</name>
</gene>
<feature type="transmembrane region" description="Helical" evidence="1">
    <location>
        <begin position="324"/>
        <end position="345"/>
    </location>
</feature>
<keyword evidence="1" id="KW-0812">Transmembrane</keyword>
<keyword evidence="1" id="KW-1133">Transmembrane helix</keyword>
<evidence type="ECO:0000256" key="2">
    <source>
        <dbReference type="SAM" id="SignalP"/>
    </source>
</evidence>
<feature type="signal peptide" evidence="2">
    <location>
        <begin position="1"/>
        <end position="25"/>
    </location>
</feature>
<dbReference type="Proteomes" id="UP000244893">
    <property type="component" value="Unassembled WGS sequence"/>
</dbReference>
<feature type="transmembrane region" description="Helical" evidence="1">
    <location>
        <begin position="383"/>
        <end position="405"/>
    </location>
</feature>
<feature type="chain" id="PRO_5039347970" evidence="2">
    <location>
        <begin position="26"/>
        <end position="554"/>
    </location>
</feature>
<evidence type="ECO:0000256" key="1">
    <source>
        <dbReference type="SAM" id="Phobius"/>
    </source>
</evidence>
<proteinExistence type="predicted"/>
<evidence type="ECO:0000313" key="4">
    <source>
        <dbReference type="Proteomes" id="UP000244893"/>
    </source>
</evidence>
<keyword evidence="4" id="KW-1185">Reference proteome</keyword>